<name>A0ABR4B0M4_9LECA</name>
<reference evidence="5 6" key="1">
    <citation type="submission" date="2024-09" db="EMBL/GenBank/DDBJ databases">
        <title>Rethinking Asexuality: The Enigmatic Case of Functional Sexual Genes in Lepraria (Stereocaulaceae).</title>
        <authorList>
            <person name="Doellman M."/>
            <person name="Sun Y."/>
            <person name="Barcenas-Pena A."/>
            <person name="Lumbsch H.T."/>
            <person name="Grewe F."/>
        </authorList>
    </citation>
    <scope>NUCLEOTIDE SEQUENCE [LARGE SCALE GENOMIC DNA]</scope>
    <source>
        <strain evidence="5 6">Grewe 0041</strain>
    </source>
</reference>
<evidence type="ECO:0000313" key="6">
    <source>
        <dbReference type="Proteomes" id="UP001590951"/>
    </source>
</evidence>
<evidence type="ECO:0000256" key="3">
    <source>
        <dbReference type="PROSITE-ProRule" id="PRU00023"/>
    </source>
</evidence>
<dbReference type="InterPro" id="IPR036770">
    <property type="entry name" value="Ankyrin_rpt-contain_sf"/>
</dbReference>
<keyword evidence="6" id="KW-1185">Reference proteome</keyword>
<gene>
    <name evidence="5" type="ORF">ABVK25_009000</name>
</gene>
<keyword evidence="2 3" id="KW-0040">ANK repeat</keyword>
<dbReference type="PROSITE" id="PS50088">
    <property type="entry name" value="ANK_REPEAT"/>
    <property type="match status" value="1"/>
</dbReference>
<accession>A0ABR4B0M4</accession>
<evidence type="ECO:0000256" key="4">
    <source>
        <dbReference type="SAM" id="MobiDB-lite"/>
    </source>
</evidence>
<evidence type="ECO:0000256" key="2">
    <source>
        <dbReference type="ARBA" id="ARBA00023043"/>
    </source>
</evidence>
<proteinExistence type="predicted"/>
<organism evidence="5 6">
    <name type="scientific">Lepraria finkii</name>
    <dbReference type="NCBI Taxonomy" id="1340010"/>
    <lineage>
        <taxon>Eukaryota</taxon>
        <taxon>Fungi</taxon>
        <taxon>Dikarya</taxon>
        <taxon>Ascomycota</taxon>
        <taxon>Pezizomycotina</taxon>
        <taxon>Lecanoromycetes</taxon>
        <taxon>OSLEUM clade</taxon>
        <taxon>Lecanoromycetidae</taxon>
        <taxon>Lecanorales</taxon>
        <taxon>Lecanorineae</taxon>
        <taxon>Stereocaulaceae</taxon>
        <taxon>Lepraria</taxon>
    </lineage>
</organism>
<comment type="caution">
    <text evidence="5">The sequence shown here is derived from an EMBL/GenBank/DDBJ whole genome shotgun (WGS) entry which is preliminary data.</text>
</comment>
<sequence>MMQDQACRKSLFISHCCFNCLPELESLLGDYPSTNARDGRGKTRLSIAARSNAYEILVYLRKNSALINSVSNKGRTPLMEAALWGNASMAEYLVAHGANKRRSRPERHDRLRFNNTDCAQPQREEETPHTRPGTC</sequence>
<dbReference type="SMART" id="SM00248">
    <property type="entry name" value="ANK"/>
    <property type="match status" value="2"/>
</dbReference>
<feature type="repeat" description="ANK" evidence="3">
    <location>
        <begin position="73"/>
        <end position="99"/>
    </location>
</feature>
<evidence type="ECO:0000256" key="1">
    <source>
        <dbReference type="ARBA" id="ARBA00022737"/>
    </source>
</evidence>
<dbReference type="Gene3D" id="1.25.40.20">
    <property type="entry name" value="Ankyrin repeat-containing domain"/>
    <property type="match status" value="1"/>
</dbReference>
<dbReference type="Proteomes" id="UP001590951">
    <property type="component" value="Unassembled WGS sequence"/>
</dbReference>
<feature type="region of interest" description="Disordered" evidence="4">
    <location>
        <begin position="98"/>
        <end position="135"/>
    </location>
</feature>
<keyword evidence="1" id="KW-0677">Repeat</keyword>
<evidence type="ECO:0000313" key="5">
    <source>
        <dbReference type="EMBL" id="KAL2050762.1"/>
    </source>
</evidence>
<dbReference type="Pfam" id="PF12796">
    <property type="entry name" value="Ank_2"/>
    <property type="match status" value="1"/>
</dbReference>
<protein>
    <submittedName>
        <fullName evidence="5">Uncharacterized protein</fullName>
    </submittedName>
</protein>
<dbReference type="PROSITE" id="PS50297">
    <property type="entry name" value="ANK_REP_REGION"/>
    <property type="match status" value="1"/>
</dbReference>
<dbReference type="PANTHER" id="PTHR24171">
    <property type="entry name" value="ANKYRIN REPEAT DOMAIN-CONTAINING PROTEIN 39-RELATED"/>
    <property type="match status" value="1"/>
</dbReference>
<dbReference type="SUPFAM" id="SSF48403">
    <property type="entry name" value="Ankyrin repeat"/>
    <property type="match status" value="1"/>
</dbReference>
<dbReference type="EMBL" id="JBHFEH010000043">
    <property type="protein sequence ID" value="KAL2050762.1"/>
    <property type="molecule type" value="Genomic_DNA"/>
</dbReference>
<dbReference type="InterPro" id="IPR002110">
    <property type="entry name" value="Ankyrin_rpt"/>
</dbReference>